<comment type="caution">
    <text evidence="1">The sequence shown here is derived from an EMBL/GenBank/DDBJ whole genome shotgun (WGS) entry which is preliminary data.</text>
</comment>
<organism evidence="1 2">
    <name type="scientific">Larimichthys crocea</name>
    <name type="common">Large yellow croaker</name>
    <name type="synonym">Pseudosciaena crocea</name>
    <dbReference type="NCBI Taxonomy" id="215358"/>
    <lineage>
        <taxon>Eukaryota</taxon>
        <taxon>Metazoa</taxon>
        <taxon>Chordata</taxon>
        <taxon>Craniata</taxon>
        <taxon>Vertebrata</taxon>
        <taxon>Euteleostomi</taxon>
        <taxon>Actinopterygii</taxon>
        <taxon>Neopterygii</taxon>
        <taxon>Teleostei</taxon>
        <taxon>Neoteleostei</taxon>
        <taxon>Acanthomorphata</taxon>
        <taxon>Eupercaria</taxon>
        <taxon>Sciaenidae</taxon>
        <taxon>Larimichthys</taxon>
    </lineage>
</organism>
<proteinExistence type="predicted"/>
<sequence>MPLAAALPPQAPQLLTPKPTVPKMVSSSIAIQTIREISCQTEVEHLGRVSPAIHVTVPDPNKVEIVHYISGPERTQKGQSLACQTDPEAQSQGVVAPQLSVPTTVGPYSSSTSTGTQQSSSVDLLTQQRQQQHIAANAAKFERRRPDPLDINYQPHNHLHNESISSIIRQQQTPKSPQVLYSPVSPVSPHRLLETSLSSERLNKAHVTPQQKSYTAESPQRHPSVPRPIKSTQRSIKLMQASSGDLAALQQSSLLRKVKRTLPSPPPDETTTSAHLPMMAPALQQVYLPSVPSLKPSSRSGLAAKASLLKDLTHELKAVEQESTKLRKQQAELEEEEKEIDAKLRYLELGIHQRKETLVKERERRDIAYLRCMGDTRDYMSDSELNNLRLAAAAASHETNGLLSTRPSTAPLSQFSSDLNTAAQYPPTSSFLSCQYPQSQPAAPTQQSSLPYQSSTFNQPPYPTVSQSQALPQPTPLQSHVPPPGPSYQPQTSYPSHSYPQAQPPYPQTDMGLPAAPQPQPQPGHTGFGPAPPGQPPYPTHSSPYPSAVSSYPSQTPPYPGQPQADILTVHPGRPRQTSLADLEHKMPTNYETISNPTVVVTTTAQDATYSSAAPSYGQYTGSTTMASSYGPYGSAPVSSSYGGYSTMPPSTYGQYTSTSASSYGQYTTTTANTYGYTTTTASSYGQYTSTVSNAYGHSVDSPSTYSTADGMYGAPGLEQNIPRNYMMIDDVSELTAKDGLGTTTGDMMHHGGSGRYPGDIHGHSGTIGSTTRGGTGSSSYGRAPEEEAAMQEELYDHHGRGKSSYRHGPLGGSSSSVSASMGGGSPYYYDYDYKHGSIRSGVQKPSSSTRSLLAPAVMSSKRSKHRKLGSMEQKISKFSPIEEARDVEADLASYSSATGGTYPSSHIRGRQLIEDYGFKRTAYDAGSGTATHSGRYYGSSVEEDDRIYYTSTGRSRSTGYGMDKISSRDYPGYRSRSYERDDRSYRSGYTRGRHPTRQYSEEESPLSPLGRFMGSGRSSSLGPDPYDSRSSRYQYYYGQYGSSHSLPDVQDHIRDLPRTHVYKSDDTYIIDDYHCAVSDSEACMPLSPNDMEIDCDLLSVSKAYHLGQEETDWFEKPRSSSRHYGSSHSTGRSRHGVKHTYHDYDEPPEEDLWPQDEYGHALADTHPRHVIRMSRGPQGHLRGTPKTRQCAMTLQEDPPLQEGVVTQGSGGYHSSDYSRDPSGHHHGQRTSRQGDPHRSSRSKSQQQVDMQGQPPGSSRSGSSSTRAQGPAGGPTGSGRQSGPGPQTDGPPGQRTQLQQQAQTSAARPGQPGAAAVTGPQQQPPAQGQGMGMGMGMGQSQAKPGQMGPAGGPMGQTRQTGPTGTTTPTMAKIDTPPVTAIGAKAAPVMATKAAQPPLTGIGSKAAPRPGGIGSAAAGQPGMEGDSVLSKILPGGAAEQAGKLGEAISGFGKKFTSFF</sequence>
<evidence type="ECO:0000313" key="2">
    <source>
        <dbReference type="Proteomes" id="UP000793456"/>
    </source>
</evidence>
<gene>
    <name evidence="1" type="ORF">E3U43_013964</name>
</gene>
<dbReference type="EMBL" id="CM011681">
    <property type="protein sequence ID" value="TMS16671.1"/>
    <property type="molecule type" value="Genomic_DNA"/>
</dbReference>
<reference evidence="1" key="1">
    <citation type="submission" date="2018-11" db="EMBL/GenBank/DDBJ databases">
        <title>The sequence and de novo assembly of Larimichthys crocea genome using PacBio and Hi-C technologies.</title>
        <authorList>
            <person name="Xu P."/>
            <person name="Chen B."/>
            <person name="Zhou Z."/>
            <person name="Ke Q."/>
            <person name="Wu Y."/>
            <person name="Bai H."/>
            <person name="Pu F."/>
        </authorList>
    </citation>
    <scope>NUCLEOTIDE SEQUENCE</scope>
    <source>
        <tissue evidence="1">Muscle</tissue>
    </source>
</reference>
<protein>
    <submittedName>
        <fullName evidence="1">Uncharacterized protein</fullName>
    </submittedName>
</protein>
<keyword evidence="2" id="KW-1185">Reference proteome</keyword>
<name>A0ACD3RAU0_LARCR</name>
<accession>A0ACD3RAU0</accession>
<dbReference type="Proteomes" id="UP000793456">
    <property type="component" value="Chromosome VIII"/>
</dbReference>
<evidence type="ECO:0000313" key="1">
    <source>
        <dbReference type="EMBL" id="TMS16671.1"/>
    </source>
</evidence>